<gene>
    <name evidence="1" type="ORF">BASA50_004558</name>
</gene>
<dbReference type="Proteomes" id="UP001648503">
    <property type="component" value="Unassembled WGS sequence"/>
</dbReference>
<dbReference type="EMBL" id="JAFCIX010000152">
    <property type="protein sequence ID" value="KAH6597206.1"/>
    <property type="molecule type" value="Genomic_DNA"/>
</dbReference>
<evidence type="ECO:0008006" key="3">
    <source>
        <dbReference type="Google" id="ProtNLM"/>
    </source>
</evidence>
<dbReference type="PANTHER" id="PTHR36423">
    <property type="entry name" value="AFR070WP"/>
    <property type="match status" value="1"/>
</dbReference>
<dbReference type="Pfam" id="PF08883">
    <property type="entry name" value="DOPA_dioxygen"/>
    <property type="match status" value="1"/>
</dbReference>
<sequence>MDSLQLTPAEIAAGEIAEIKEFHFHVYWFIKDKKTEAIALALRDRILALNASGYFVAKPLESINHYPMGPHPIASYEVWVPAEHFARAYSWFTLNRPAELTILLHPLTRLERKDHSYRAVFLGGPPAIPIKLDFLSELAEKLPLQYPELGLGYSAPE</sequence>
<evidence type="ECO:0000313" key="2">
    <source>
        <dbReference type="Proteomes" id="UP001648503"/>
    </source>
</evidence>
<reference evidence="1 2" key="1">
    <citation type="submission" date="2021-02" db="EMBL/GenBank/DDBJ databases">
        <title>Variation within the Batrachochytrium salamandrivorans European outbreak.</title>
        <authorList>
            <person name="Kelly M."/>
            <person name="Pasmans F."/>
            <person name="Shea T.P."/>
            <person name="Munoz J.F."/>
            <person name="Carranza S."/>
            <person name="Cuomo C.A."/>
            <person name="Martel A."/>
        </authorList>
    </citation>
    <scope>NUCLEOTIDE SEQUENCE [LARGE SCALE GENOMIC DNA]</scope>
    <source>
        <strain evidence="1 2">AMFP18/2</strain>
    </source>
</reference>
<keyword evidence="2" id="KW-1185">Reference proteome</keyword>
<dbReference type="InterPro" id="IPR023389">
    <property type="entry name" value="DOPA-like_sf"/>
</dbReference>
<name>A0ABQ8FGA3_9FUNG</name>
<comment type="caution">
    <text evidence="1">The sequence shown here is derived from an EMBL/GenBank/DDBJ whole genome shotgun (WGS) entry which is preliminary data.</text>
</comment>
<dbReference type="SUPFAM" id="SSF143410">
    <property type="entry name" value="DOPA-like"/>
    <property type="match status" value="1"/>
</dbReference>
<dbReference type="InterPro" id="IPR014980">
    <property type="entry name" value="DOPA_dioxygen"/>
</dbReference>
<accession>A0ABQ8FGA3</accession>
<proteinExistence type="predicted"/>
<dbReference type="PANTHER" id="PTHR36423:SF2">
    <property type="entry name" value="AFR070WP"/>
    <property type="match status" value="1"/>
</dbReference>
<protein>
    <recommendedName>
        <fullName evidence="3">DOPA 4,5-dioxygenase</fullName>
    </recommendedName>
</protein>
<dbReference type="Gene3D" id="3.30.70.1240">
    <property type="entry name" value="DOPA-like domains"/>
    <property type="match status" value="1"/>
</dbReference>
<organism evidence="1 2">
    <name type="scientific">Batrachochytrium salamandrivorans</name>
    <dbReference type="NCBI Taxonomy" id="1357716"/>
    <lineage>
        <taxon>Eukaryota</taxon>
        <taxon>Fungi</taxon>
        <taxon>Fungi incertae sedis</taxon>
        <taxon>Chytridiomycota</taxon>
        <taxon>Chytridiomycota incertae sedis</taxon>
        <taxon>Chytridiomycetes</taxon>
        <taxon>Rhizophydiales</taxon>
        <taxon>Rhizophydiales incertae sedis</taxon>
        <taxon>Batrachochytrium</taxon>
    </lineage>
</organism>
<evidence type="ECO:0000313" key="1">
    <source>
        <dbReference type="EMBL" id="KAH6597206.1"/>
    </source>
</evidence>